<dbReference type="InterPro" id="IPR003593">
    <property type="entry name" value="AAA+_ATPase"/>
</dbReference>
<gene>
    <name evidence="6" type="ORF">JD276_04520</name>
</gene>
<evidence type="ECO:0000256" key="4">
    <source>
        <dbReference type="SAM" id="MobiDB-lite"/>
    </source>
</evidence>
<keyword evidence="2 3" id="KW-0067">ATP-binding</keyword>
<dbReference type="SMART" id="SM00382">
    <property type="entry name" value="AAA"/>
    <property type="match status" value="1"/>
</dbReference>
<feature type="binding site" evidence="3">
    <location>
        <begin position="331"/>
        <end position="338"/>
    </location>
    <ligand>
        <name>ATP</name>
        <dbReference type="ChEBI" id="CHEBI:30616"/>
    </ligand>
</feature>
<proteinExistence type="predicted"/>
<evidence type="ECO:0000256" key="3">
    <source>
        <dbReference type="PROSITE-ProRule" id="PRU00289"/>
    </source>
</evidence>
<dbReference type="GO" id="GO:0005524">
    <property type="term" value="F:ATP binding"/>
    <property type="evidence" value="ECO:0007669"/>
    <property type="project" value="UniProtKB-UniRule"/>
</dbReference>
<evidence type="ECO:0000313" key="6">
    <source>
        <dbReference type="EMBL" id="MBK0418294.1"/>
    </source>
</evidence>
<dbReference type="Gene3D" id="3.40.50.300">
    <property type="entry name" value="P-loop containing nucleotide triphosphate hydrolases"/>
    <property type="match status" value="2"/>
</dbReference>
<dbReference type="InterPro" id="IPR002543">
    <property type="entry name" value="FtsK_dom"/>
</dbReference>
<feature type="region of interest" description="Disordered" evidence="4">
    <location>
        <begin position="793"/>
        <end position="829"/>
    </location>
</feature>
<name>A0A934UTE2_9MICO</name>
<dbReference type="InterPro" id="IPR027417">
    <property type="entry name" value="P-loop_NTPase"/>
</dbReference>
<feature type="binding site" evidence="3">
    <location>
        <begin position="3"/>
        <end position="10"/>
    </location>
    <ligand>
        <name>ATP</name>
        <dbReference type="ChEBI" id="CHEBI:30616"/>
    </ligand>
</feature>
<feature type="domain" description="FtsK" evidence="5">
    <location>
        <begin position="314"/>
        <end position="504"/>
    </location>
</feature>
<dbReference type="PROSITE" id="PS50901">
    <property type="entry name" value="FTSK"/>
    <property type="match status" value="2"/>
</dbReference>
<dbReference type="Pfam" id="PF01580">
    <property type="entry name" value="FtsK_SpoIIIE"/>
    <property type="match status" value="2"/>
</dbReference>
<protein>
    <recommendedName>
        <fullName evidence="5">FtsK domain-containing protein</fullName>
    </recommendedName>
</protein>
<dbReference type="EMBL" id="JAEHOH010000006">
    <property type="protein sequence ID" value="MBK0418294.1"/>
    <property type="molecule type" value="Genomic_DNA"/>
</dbReference>
<feature type="domain" description="FtsK" evidence="5">
    <location>
        <begin position="1"/>
        <end position="168"/>
    </location>
</feature>
<comment type="caution">
    <text evidence="6">The sequence shown here is derived from an EMBL/GenBank/DDBJ whole genome shotgun (WGS) entry which is preliminary data.</text>
</comment>
<sequence length="829" mass="86071">MYRASSEAGTCDLHATILACRGLRYFLLVDYKGGAAFAECTGLPHTVGLVTDLSPHLVRRALASLRAELRHREEVLAAAGAKDLLAMEGRSDPAAPPSLVIVVDEFAALAAEVPEFVPGVVDIAQRGRSLGLHLVLATQRPAGVITGSLRANTNLRVALRMADEADSTDVIGAKDAAFFDPGFPGRGAIKIGPGRVSRFQCGYLGGRTSGRECGPDIEVRSLGFAEEAPWDIPPDPASAGAGSSEPVRDIERLRDGIALAARAAGIGAARRPWLDALPKLLDLDDVRRRAEAAPPGGADAAVVGLRDEPEAQRQTPLAIDFEEVGSIAIVGASGTGKTSALLSLTASLSATTSHPVQIYAVDAGGGALDALSALPTVGAVAPLADAELVARVLRHVLAVVADRGPRYASARAGTLSDYRRAHPEEPRIVLLVDGFAAFRQAAEAPLPIPEPSPAQVLGEIIVRGRSVGVHVVVTCDRPAAIPAAMSAGLQQRYAMRLADRHDYAQLSVSADALENAPPGRALTAGGHHELQFALIEGAADHAGQAAGLERIAASLRADGVQQAPVIRNAPETIPLRDLDSDAAGRPAYGIDTRSLEPVGLPGHGLGVVSGPAGSGLSTAMLACVQAAGRRAEREAAMSERILLTFTSDGLALAGAWDRIACGEEEVGAAARELAGALREKRGAPLVAVERPAEAEGTRALPELVALAKAARRSPALVLFEFETGTAGAIWELLAALRQPGWGLALQPDEGEGQTPFREPFGRVRRADFPPGRGFAIENGRVVPVQVARPDGWPDAACELGGDGSGDPGNGRKECGILYDRPANAGLTSE</sequence>
<organism evidence="6 7">
    <name type="scientific">Leucobacter chromiisoli</name>
    <dbReference type="NCBI Taxonomy" id="2796471"/>
    <lineage>
        <taxon>Bacteria</taxon>
        <taxon>Bacillati</taxon>
        <taxon>Actinomycetota</taxon>
        <taxon>Actinomycetes</taxon>
        <taxon>Micrococcales</taxon>
        <taxon>Microbacteriaceae</taxon>
        <taxon>Leucobacter</taxon>
    </lineage>
</organism>
<accession>A0A934UTE2</accession>
<keyword evidence="1 3" id="KW-0547">Nucleotide-binding</keyword>
<dbReference type="PANTHER" id="PTHR22683:SF1">
    <property type="entry name" value="TYPE VII SECRETION SYSTEM PROTEIN ESSC"/>
    <property type="match status" value="1"/>
</dbReference>
<dbReference type="PANTHER" id="PTHR22683">
    <property type="entry name" value="SPORULATION PROTEIN RELATED"/>
    <property type="match status" value="1"/>
</dbReference>
<dbReference type="Proteomes" id="UP000608530">
    <property type="component" value="Unassembled WGS sequence"/>
</dbReference>
<evidence type="ECO:0000259" key="5">
    <source>
        <dbReference type="PROSITE" id="PS50901"/>
    </source>
</evidence>
<evidence type="ECO:0000313" key="7">
    <source>
        <dbReference type="Proteomes" id="UP000608530"/>
    </source>
</evidence>
<keyword evidence="7" id="KW-1185">Reference proteome</keyword>
<dbReference type="InterPro" id="IPR050206">
    <property type="entry name" value="FtsK/SpoIIIE/SftA"/>
</dbReference>
<dbReference type="AlphaFoldDB" id="A0A934UTE2"/>
<dbReference type="SUPFAM" id="SSF52540">
    <property type="entry name" value="P-loop containing nucleoside triphosphate hydrolases"/>
    <property type="match status" value="2"/>
</dbReference>
<evidence type="ECO:0000256" key="1">
    <source>
        <dbReference type="ARBA" id="ARBA00022741"/>
    </source>
</evidence>
<evidence type="ECO:0000256" key="2">
    <source>
        <dbReference type="ARBA" id="ARBA00022840"/>
    </source>
</evidence>
<dbReference type="GO" id="GO:0003677">
    <property type="term" value="F:DNA binding"/>
    <property type="evidence" value="ECO:0007669"/>
    <property type="project" value="InterPro"/>
</dbReference>
<reference evidence="6" key="1">
    <citation type="submission" date="2020-12" db="EMBL/GenBank/DDBJ databases">
        <title>Leucobacter sp. CAS1, isolated from Chromium sludge.</title>
        <authorList>
            <person name="Xu Z."/>
        </authorList>
    </citation>
    <scope>NUCLEOTIDE SEQUENCE</scope>
    <source>
        <strain evidence="6">CSA1</strain>
    </source>
</reference>